<keyword evidence="4" id="KW-1185">Reference proteome</keyword>
<keyword evidence="2" id="KW-0472">Membrane</keyword>
<evidence type="ECO:0000256" key="1">
    <source>
        <dbReference type="SAM" id="MobiDB-lite"/>
    </source>
</evidence>
<protein>
    <submittedName>
        <fullName evidence="3">Uncharacterized protein</fullName>
    </submittedName>
</protein>
<feature type="compositionally biased region" description="Low complexity" evidence="1">
    <location>
        <begin position="51"/>
        <end position="63"/>
    </location>
</feature>
<organism evidence="3 4">
    <name type="scientific">Bifidobacterium cuniculi</name>
    <dbReference type="NCBI Taxonomy" id="1688"/>
    <lineage>
        <taxon>Bacteria</taxon>
        <taxon>Bacillati</taxon>
        <taxon>Actinomycetota</taxon>
        <taxon>Actinomycetes</taxon>
        <taxon>Bifidobacteriales</taxon>
        <taxon>Bifidobacteriaceae</taxon>
        <taxon>Bifidobacterium</taxon>
    </lineage>
</organism>
<dbReference type="Proteomes" id="UP000029067">
    <property type="component" value="Unassembled WGS sequence"/>
</dbReference>
<proteinExistence type="predicted"/>
<evidence type="ECO:0000256" key="2">
    <source>
        <dbReference type="SAM" id="Phobius"/>
    </source>
</evidence>
<comment type="caution">
    <text evidence="3">The sequence shown here is derived from an EMBL/GenBank/DDBJ whole genome shotgun (WGS) entry which is preliminary data.</text>
</comment>
<keyword evidence="2" id="KW-1133">Transmembrane helix</keyword>
<feature type="transmembrane region" description="Helical" evidence="2">
    <location>
        <begin position="25"/>
        <end position="47"/>
    </location>
</feature>
<gene>
    <name evidence="3" type="ORF">BCUN_1802</name>
</gene>
<evidence type="ECO:0000313" key="4">
    <source>
        <dbReference type="Proteomes" id="UP000029067"/>
    </source>
</evidence>
<name>A0A087AT60_9BIFI</name>
<keyword evidence="2" id="KW-0812">Transmembrane</keyword>
<feature type="region of interest" description="Disordered" evidence="1">
    <location>
        <begin position="51"/>
        <end position="78"/>
    </location>
</feature>
<dbReference type="RefSeq" id="WP_034258558.1">
    <property type="nucleotide sequence ID" value="NZ_JGYV01000013.1"/>
</dbReference>
<evidence type="ECO:0000313" key="3">
    <source>
        <dbReference type="EMBL" id="KFI61960.1"/>
    </source>
</evidence>
<dbReference type="EMBL" id="JGYV01000013">
    <property type="protein sequence ID" value="KFI61960.1"/>
    <property type="molecule type" value="Genomic_DNA"/>
</dbReference>
<reference evidence="3 4" key="1">
    <citation type="submission" date="2014-03" db="EMBL/GenBank/DDBJ databases">
        <title>Genomics of Bifidobacteria.</title>
        <authorList>
            <person name="Ventura M."/>
            <person name="Milani C."/>
            <person name="Lugli G.A."/>
        </authorList>
    </citation>
    <scope>NUCLEOTIDE SEQUENCE [LARGE SCALE GENOMIC DNA]</scope>
    <source>
        <strain evidence="3 4">LMG 10738</strain>
    </source>
</reference>
<dbReference type="AlphaFoldDB" id="A0A087AT60"/>
<sequence length="203" mass="21310">MMTGYPQQPFAPASEVQPKKWYQQWWVWLIAALVVIAVVVGIVLAVNGGAGSNGASREGNSSAITEGDSGSEKGDSTLTEDNSALKEMAATCKSQTSLGTSADCSVSGNTITVTVSMEDDRLTSQGDAVAASMARIMWKIIHDEKNIDDFEVKVIYKSNGKVVGEGAATSADSTGSGTLDSYQDMLDKYGLDSDTGSGLRGTY</sequence>
<accession>A0A087AT60</accession>